<name>A0A5P2FY53_9BACT</name>
<reference evidence="1 2" key="1">
    <citation type="submission" date="2019-09" db="EMBL/GenBank/DDBJ databases">
        <title>Complete genome sequence of Arachidicoccus sp. B3-10 isolated from apple orchard soil.</title>
        <authorList>
            <person name="Kim H.S."/>
            <person name="Han K.-I."/>
            <person name="Suh M.K."/>
            <person name="Lee K.C."/>
            <person name="Eom M.K."/>
            <person name="Kim J.-S."/>
            <person name="Kang S.W."/>
            <person name="Sin Y."/>
            <person name="Lee J.-S."/>
        </authorList>
    </citation>
    <scope>NUCLEOTIDE SEQUENCE [LARGE SCALE GENOMIC DNA]</scope>
    <source>
        <strain evidence="1 2">B3-10</strain>
    </source>
</reference>
<dbReference type="CDD" id="cd00586">
    <property type="entry name" value="4HBT"/>
    <property type="match status" value="1"/>
</dbReference>
<dbReference type="Proteomes" id="UP000292424">
    <property type="component" value="Chromosome"/>
</dbReference>
<proteinExistence type="predicted"/>
<dbReference type="PANTHER" id="PTHR31793">
    <property type="entry name" value="4-HYDROXYBENZOYL-COA THIOESTERASE FAMILY MEMBER"/>
    <property type="match status" value="1"/>
</dbReference>
<accession>A0A5P2FY53</accession>
<dbReference type="Gene3D" id="3.10.129.10">
    <property type="entry name" value="Hotdog Thioesterase"/>
    <property type="match status" value="1"/>
</dbReference>
<dbReference type="GO" id="GO:0047617">
    <property type="term" value="F:fatty acyl-CoA hydrolase activity"/>
    <property type="evidence" value="ECO:0007669"/>
    <property type="project" value="TreeGrafter"/>
</dbReference>
<gene>
    <name evidence="1" type="ORF">E0W69_007050</name>
</gene>
<dbReference type="InterPro" id="IPR050563">
    <property type="entry name" value="4-hydroxybenzoyl-CoA_TE"/>
</dbReference>
<dbReference type="InterPro" id="IPR029069">
    <property type="entry name" value="HotDog_dom_sf"/>
</dbReference>
<dbReference type="Pfam" id="PF13279">
    <property type="entry name" value="4HBT_2"/>
    <property type="match status" value="1"/>
</dbReference>
<dbReference type="AlphaFoldDB" id="A0A5P2FY53"/>
<protein>
    <submittedName>
        <fullName evidence="1">Acyl-CoA thioesterase</fullName>
    </submittedName>
</protein>
<dbReference type="OrthoDB" id="9791529at2"/>
<dbReference type="EMBL" id="CP044016">
    <property type="protein sequence ID" value="QES88426.1"/>
    <property type="molecule type" value="Genomic_DNA"/>
</dbReference>
<dbReference type="SUPFAM" id="SSF54637">
    <property type="entry name" value="Thioesterase/thiol ester dehydrase-isomerase"/>
    <property type="match status" value="1"/>
</dbReference>
<evidence type="ECO:0000313" key="1">
    <source>
        <dbReference type="EMBL" id="QES88426.1"/>
    </source>
</evidence>
<dbReference type="RefSeq" id="WP_131329314.1">
    <property type="nucleotide sequence ID" value="NZ_CP044016.1"/>
</dbReference>
<sequence>MEGFNFSLPIQIRWNDLDALGHVNNAIYVTYFEVARGYFMVNACPNWNWQKDMFLIGNVNVDYKKELRLLDSNPKVWIRTTKLGTKSFVLEYVITSEKKGETVVHATGTTAQIMFDTQTRTTIEIPDWMRKSLTEFDHL</sequence>
<organism evidence="1 2">
    <name type="scientific">Rhizosphaericola mali</name>
    <dbReference type="NCBI Taxonomy" id="2545455"/>
    <lineage>
        <taxon>Bacteria</taxon>
        <taxon>Pseudomonadati</taxon>
        <taxon>Bacteroidota</taxon>
        <taxon>Chitinophagia</taxon>
        <taxon>Chitinophagales</taxon>
        <taxon>Chitinophagaceae</taxon>
        <taxon>Rhizosphaericola</taxon>
    </lineage>
</organism>
<keyword evidence="2" id="KW-1185">Reference proteome</keyword>
<dbReference type="PANTHER" id="PTHR31793:SF24">
    <property type="entry name" value="LONG-CHAIN ACYL-COA THIOESTERASE FADM"/>
    <property type="match status" value="1"/>
</dbReference>
<dbReference type="KEGG" id="arac:E0W69_007050"/>
<evidence type="ECO:0000313" key="2">
    <source>
        <dbReference type="Proteomes" id="UP000292424"/>
    </source>
</evidence>